<dbReference type="NCBIfam" id="TIGR03500">
    <property type="entry name" value="FliO_TIGR"/>
    <property type="match status" value="1"/>
</dbReference>
<keyword evidence="10" id="KW-1185">Reference proteome</keyword>
<evidence type="ECO:0000256" key="8">
    <source>
        <dbReference type="SAM" id="SignalP"/>
    </source>
</evidence>
<dbReference type="PANTHER" id="PTHR38766">
    <property type="entry name" value="FLAGELLAR PROTEIN FLIO"/>
    <property type="match status" value="1"/>
</dbReference>
<keyword evidence="2 7" id="KW-0812">Transmembrane</keyword>
<keyword evidence="4 7" id="KW-0472">Membrane</keyword>
<dbReference type="Pfam" id="PF04347">
    <property type="entry name" value="FliO"/>
    <property type="match status" value="1"/>
</dbReference>
<evidence type="ECO:0000256" key="6">
    <source>
        <dbReference type="ARBA" id="ARBA00037937"/>
    </source>
</evidence>
<feature type="transmembrane region" description="Helical" evidence="7">
    <location>
        <begin position="30"/>
        <end position="51"/>
    </location>
</feature>
<keyword evidence="3 7" id="KW-1133">Transmembrane helix</keyword>
<proteinExistence type="inferred from homology"/>
<dbReference type="RefSeq" id="WP_345926814.1">
    <property type="nucleotide sequence ID" value="NZ_JBDIVF010000003.1"/>
</dbReference>
<keyword evidence="9" id="KW-0282">Flagellum</keyword>
<evidence type="ECO:0000256" key="5">
    <source>
        <dbReference type="ARBA" id="ARBA00023143"/>
    </source>
</evidence>
<protein>
    <recommendedName>
        <fullName evidence="7">Flagellar protein</fullName>
    </recommendedName>
</protein>
<evidence type="ECO:0000256" key="2">
    <source>
        <dbReference type="ARBA" id="ARBA00022692"/>
    </source>
</evidence>
<dbReference type="InterPro" id="IPR052205">
    <property type="entry name" value="FliO/MopB"/>
</dbReference>
<organism evidence="9 10">
    <name type="scientific">Uliginosibacterium paludis</name>
    <dbReference type="NCBI Taxonomy" id="1615952"/>
    <lineage>
        <taxon>Bacteria</taxon>
        <taxon>Pseudomonadati</taxon>
        <taxon>Pseudomonadota</taxon>
        <taxon>Betaproteobacteria</taxon>
        <taxon>Rhodocyclales</taxon>
        <taxon>Zoogloeaceae</taxon>
        <taxon>Uliginosibacterium</taxon>
    </lineage>
</organism>
<evidence type="ECO:0000256" key="1">
    <source>
        <dbReference type="ARBA" id="ARBA00022475"/>
    </source>
</evidence>
<evidence type="ECO:0000256" key="7">
    <source>
        <dbReference type="RuleBase" id="RU362064"/>
    </source>
</evidence>
<accession>A0ABV2CLA6</accession>
<comment type="similarity">
    <text evidence="6 7">Belongs to the FliO/MopB family.</text>
</comment>
<evidence type="ECO:0000313" key="10">
    <source>
        <dbReference type="Proteomes" id="UP001548590"/>
    </source>
</evidence>
<keyword evidence="1 7" id="KW-1003">Cell membrane</keyword>
<reference evidence="9 10" key="1">
    <citation type="submission" date="2024-07" db="EMBL/GenBank/DDBJ databases">
        <title>Uliginosibacterium paludis KCTC:42655.</title>
        <authorList>
            <person name="Kim M.K."/>
        </authorList>
    </citation>
    <scope>NUCLEOTIDE SEQUENCE [LARGE SCALE GENOMIC DNA]</scope>
    <source>
        <strain evidence="9 10">KCTC 42655</strain>
    </source>
</reference>
<evidence type="ECO:0000313" key="9">
    <source>
        <dbReference type="EMBL" id="MET1488577.1"/>
    </source>
</evidence>
<dbReference type="EMBL" id="JBEWLZ010000001">
    <property type="protein sequence ID" value="MET1488577.1"/>
    <property type="molecule type" value="Genomic_DNA"/>
</dbReference>
<name>A0ABV2CLA6_9RHOO</name>
<feature type="signal peptide" evidence="8">
    <location>
        <begin position="1"/>
        <end position="17"/>
    </location>
</feature>
<keyword evidence="5 7" id="KW-0975">Bacterial flagellum</keyword>
<comment type="caution">
    <text evidence="9">The sequence shown here is derived from an EMBL/GenBank/DDBJ whole genome shotgun (WGS) entry which is preliminary data.</text>
</comment>
<evidence type="ECO:0000256" key="4">
    <source>
        <dbReference type="ARBA" id="ARBA00023136"/>
    </source>
</evidence>
<evidence type="ECO:0000256" key="3">
    <source>
        <dbReference type="ARBA" id="ARBA00022989"/>
    </source>
</evidence>
<dbReference type="Proteomes" id="UP001548590">
    <property type="component" value="Unassembled WGS sequence"/>
</dbReference>
<feature type="chain" id="PRO_5045964311" description="Flagellar protein" evidence="8">
    <location>
        <begin position="18"/>
        <end position="138"/>
    </location>
</feature>
<comment type="subcellular location">
    <subcellularLocation>
        <location evidence="7">Cell membrane</location>
    </subcellularLocation>
    <subcellularLocation>
        <location evidence="7">Bacterial flagellum basal body</location>
    </subcellularLocation>
</comment>
<dbReference type="PANTHER" id="PTHR38766:SF1">
    <property type="entry name" value="FLAGELLAR PROTEIN FLIO"/>
    <property type="match status" value="1"/>
</dbReference>
<keyword evidence="9" id="KW-0969">Cilium</keyword>
<sequence length="138" mass="14469">MKRITLLPLLTALPATAASSAPPISPAGSLVQMFVGLGITLALLIGGLHVLKRLQGVRGKAPGAMRILGATSVGTREKVVLLGVGKKVLVLGVSPGRISTLHTLESDELPAPEPVSPMPVAGEFAGRLRQFMERRREH</sequence>
<dbReference type="InterPro" id="IPR022781">
    <property type="entry name" value="Flagellar_biosynth_FliO"/>
</dbReference>
<gene>
    <name evidence="9" type="primary">fliO</name>
    <name evidence="9" type="ORF">ABVT11_01965</name>
</gene>
<keyword evidence="8" id="KW-0732">Signal</keyword>
<keyword evidence="9" id="KW-0966">Cell projection</keyword>